<dbReference type="SMART" id="SM00368">
    <property type="entry name" value="LRR_RI"/>
    <property type="match status" value="2"/>
</dbReference>
<dbReference type="PROSITE" id="PS50181">
    <property type="entry name" value="FBOX"/>
    <property type="match status" value="1"/>
</dbReference>
<sequence>MVDHKTPSLITLPIELTYRIMDNLDAEALCCSFRDVSTRTNAIMDTYEPYKRMSKLKFCFRGIRTNEVEPLVAALKASSTLTELKLDYNKISDQGAQYFADALKVNMTLKLLELYSNNIDHAGELHFKEALKVNNVVKIKGLSL</sequence>
<dbReference type="Gene3D" id="3.80.10.10">
    <property type="entry name" value="Ribonuclease Inhibitor"/>
    <property type="match status" value="1"/>
</dbReference>
<name>A0A819GFI8_9BILA</name>
<dbReference type="InterPro" id="IPR052201">
    <property type="entry name" value="LRR-containing_regulator"/>
</dbReference>
<evidence type="ECO:0000313" key="3">
    <source>
        <dbReference type="EMBL" id="CAF3885400.1"/>
    </source>
</evidence>
<dbReference type="SUPFAM" id="SSF52047">
    <property type="entry name" value="RNI-like"/>
    <property type="match status" value="1"/>
</dbReference>
<proteinExistence type="predicted"/>
<comment type="caution">
    <text evidence="3">The sequence shown here is derived from an EMBL/GenBank/DDBJ whole genome shotgun (WGS) entry which is preliminary data.</text>
</comment>
<dbReference type="Proteomes" id="UP000663868">
    <property type="component" value="Unassembled WGS sequence"/>
</dbReference>
<dbReference type="PANTHER" id="PTHR24111">
    <property type="entry name" value="LEUCINE-RICH REPEAT-CONTAINING PROTEIN 34"/>
    <property type="match status" value="1"/>
</dbReference>
<dbReference type="InterPro" id="IPR001810">
    <property type="entry name" value="F-box_dom"/>
</dbReference>
<organism evidence="3 4">
    <name type="scientific">Adineta steineri</name>
    <dbReference type="NCBI Taxonomy" id="433720"/>
    <lineage>
        <taxon>Eukaryota</taxon>
        <taxon>Metazoa</taxon>
        <taxon>Spiralia</taxon>
        <taxon>Gnathifera</taxon>
        <taxon>Rotifera</taxon>
        <taxon>Eurotatoria</taxon>
        <taxon>Bdelloidea</taxon>
        <taxon>Adinetida</taxon>
        <taxon>Adinetidae</taxon>
        <taxon>Adineta</taxon>
    </lineage>
</organism>
<evidence type="ECO:0000313" key="4">
    <source>
        <dbReference type="Proteomes" id="UP000663868"/>
    </source>
</evidence>
<keyword evidence="1" id="KW-0677">Repeat</keyword>
<feature type="domain" description="F-box" evidence="2">
    <location>
        <begin position="6"/>
        <end position="53"/>
    </location>
</feature>
<dbReference type="Pfam" id="PF13516">
    <property type="entry name" value="LRR_6"/>
    <property type="match status" value="1"/>
</dbReference>
<dbReference type="InterPro" id="IPR032675">
    <property type="entry name" value="LRR_dom_sf"/>
</dbReference>
<dbReference type="EMBL" id="CAJOBB010001650">
    <property type="protein sequence ID" value="CAF3885400.1"/>
    <property type="molecule type" value="Genomic_DNA"/>
</dbReference>
<protein>
    <recommendedName>
        <fullName evidence="2">F-box domain-containing protein</fullName>
    </recommendedName>
</protein>
<dbReference type="PANTHER" id="PTHR24111:SF0">
    <property type="entry name" value="LEUCINE-RICH REPEAT-CONTAINING PROTEIN"/>
    <property type="match status" value="1"/>
</dbReference>
<dbReference type="InterPro" id="IPR001611">
    <property type="entry name" value="Leu-rich_rpt"/>
</dbReference>
<accession>A0A819GFI8</accession>
<reference evidence="3" key="1">
    <citation type="submission" date="2021-02" db="EMBL/GenBank/DDBJ databases">
        <authorList>
            <person name="Nowell W R."/>
        </authorList>
    </citation>
    <scope>NUCLEOTIDE SEQUENCE</scope>
</reference>
<dbReference type="AlphaFoldDB" id="A0A819GFI8"/>
<evidence type="ECO:0000259" key="2">
    <source>
        <dbReference type="PROSITE" id="PS50181"/>
    </source>
</evidence>
<gene>
    <name evidence="3" type="ORF">KXQ929_LOCUS21987</name>
</gene>
<evidence type="ECO:0000256" key="1">
    <source>
        <dbReference type="ARBA" id="ARBA00022737"/>
    </source>
</evidence>